<organism evidence="1 2">
    <name type="scientific">bacterium (Candidatus Blackallbacteria) CG17_big_fil_post_rev_8_21_14_2_50_48_46</name>
    <dbReference type="NCBI Taxonomy" id="2014261"/>
    <lineage>
        <taxon>Bacteria</taxon>
        <taxon>Candidatus Blackallbacteria</taxon>
    </lineage>
</organism>
<sequence>MQLLAPGLHPSQLSDYYAGALTLLHPSPRSLKLVALLQNYLQQAFFPAPDPQRAHCFLGPDYLRWRVHNLRQKIQQDRAVLRVLAEVIAELELASDLWVDLPRLRAVAPQMHQIPAAAPAFSAHRDTWYANPAAQINLWIPLGNYAADQCFVFYPDYFEKPVANDSEFFDYQDWLEQVGWQGLQAPPETVYPQALQKPEGPQFGFACQAGQRLLFSGTHLHQPQPNQRDEIRFSLDLRMVSFAAQAAGSGAPQVDNASRGSTWPDFVPLENWR</sequence>
<gene>
    <name evidence="1" type="ORF">COW36_11915</name>
</gene>
<protein>
    <recommendedName>
        <fullName evidence="3">Phytanoyl-CoA dioxygenase</fullName>
    </recommendedName>
</protein>
<comment type="caution">
    <text evidence="1">The sequence shown here is derived from an EMBL/GenBank/DDBJ whole genome shotgun (WGS) entry which is preliminary data.</text>
</comment>
<reference evidence="1 2" key="1">
    <citation type="submission" date="2017-09" db="EMBL/GenBank/DDBJ databases">
        <title>Depth-based differentiation of microbial function through sediment-hosted aquifers and enrichment of novel symbionts in the deep terrestrial subsurface.</title>
        <authorList>
            <person name="Probst A.J."/>
            <person name="Ladd B."/>
            <person name="Jarett J.K."/>
            <person name="Geller-Mcgrath D.E."/>
            <person name="Sieber C.M."/>
            <person name="Emerson J.B."/>
            <person name="Anantharaman K."/>
            <person name="Thomas B.C."/>
            <person name="Malmstrom R."/>
            <person name="Stieglmeier M."/>
            <person name="Klingl A."/>
            <person name="Woyke T."/>
            <person name="Ryan C.M."/>
            <person name="Banfield J.F."/>
        </authorList>
    </citation>
    <scope>NUCLEOTIDE SEQUENCE [LARGE SCALE GENOMIC DNA]</scope>
    <source>
        <strain evidence="1">CG17_big_fil_post_rev_8_21_14_2_50_48_46</strain>
    </source>
</reference>
<dbReference type="AlphaFoldDB" id="A0A2M7G3M4"/>
<dbReference type="Proteomes" id="UP000231019">
    <property type="component" value="Unassembled WGS sequence"/>
</dbReference>
<dbReference type="SUPFAM" id="SSF51197">
    <property type="entry name" value="Clavaminate synthase-like"/>
    <property type="match status" value="1"/>
</dbReference>
<name>A0A2M7G3M4_9BACT</name>
<dbReference type="Gene3D" id="2.60.120.620">
    <property type="entry name" value="q2cbj1_9rhob like domain"/>
    <property type="match status" value="1"/>
</dbReference>
<evidence type="ECO:0000313" key="2">
    <source>
        <dbReference type="Proteomes" id="UP000231019"/>
    </source>
</evidence>
<evidence type="ECO:0008006" key="3">
    <source>
        <dbReference type="Google" id="ProtNLM"/>
    </source>
</evidence>
<dbReference type="EMBL" id="PFFQ01000037">
    <property type="protein sequence ID" value="PIW16469.1"/>
    <property type="molecule type" value="Genomic_DNA"/>
</dbReference>
<proteinExistence type="predicted"/>
<evidence type="ECO:0000313" key="1">
    <source>
        <dbReference type="EMBL" id="PIW16469.1"/>
    </source>
</evidence>
<accession>A0A2M7G3M4</accession>